<keyword evidence="2" id="KW-0255">Endonuclease</keyword>
<sequence>MDIGEREAAGHLTVLARARARAEASEWVAMLRFRDTECVRVRELDGVVRQRVERDGVVWSIGQALGLSESQVMNRFAVADRVVEDAPSVWAAFRAGMVDGARVREIGLTLDKLVRTESKARLDAKVVAYASGHTVAELRAWLRRFVRRVEGDLAVERAEEERKHRCVEVRHTDDGMAWLTAYLPSHVAAAIDKRLTKEAIAFGADDPRTKAQRRADLFAAWLTTNESGQAAMGADVAVTVTADILAGARAGFAEAADGSWGVPAQWITDLALNLAEHGGAFWHRMVLHPVTGDVLAHEYHGRYAPEILAKAIRFRDGVCQAPGCLVPADRCDLDHRRPWPAGDTSGDNMWALCRRHHSMKGHGVLRWVLPHEPDPPPVTRYLTSEIYLPITTHLEYVPAA</sequence>
<protein>
    <submittedName>
        <fullName evidence="2">HNH endonuclease domain protein</fullName>
    </submittedName>
</protein>
<dbReference type="InterPro" id="IPR003615">
    <property type="entry name" value="HNH_nuc"/>
</dbReference>
<dbReference type="Gene3D" id="1.10.30.50">
    <property type="match status" value="1"/>
</dbReference>
<name>E2SAH4_9ACTN</name>
<dbReference type="HOGENOM" id="CLU_021786_4_2_11"/>
<feature type="domain" description="HNH nuclease" evidence="1">
    <location>
        <begin position="307"/>
        <end position="358"/>
    </location>
</feature>
<gene>
    <name evidence="2" type="ORF">HMPREF0063_10964</name>
</gene>
<reference evidence="2" key="1">
    <citation type="submission" date="2010-08" db="EMBL/GenBank/DDBJ databases">
        <authorList>
            <person name="Muzny D."/>
            <person name="Qin X."/>
            <person name="Buhay C."/>
            <person name="Dugan-Rocha S."/>
            <person name="Ding Y."/>
            <person name="Chen G."/>
            <person name="Hawes A."/>
            <person name="Holder M."/>
            <person name="Jhangiani S."/>
            <person name="Johnson A."/>
            <person name="Khan Z."/>
            <person name="Li Z."/>
            <person name="Liu W."/>
            <person name="Liu X."/>
            <person name="Perez L."/>
            <person name="Shen H."/>
            <person name="Wang Q."/>
            <person name="Watt J."/>
            <person name="Xi L."/>
            <person name="Xin Y."/>
            <person name="Zhou J."/>
            <person name="Deng J."/>
            <person name="Jiang H."/>
            <person name="Liu Y."/>
            <person name="Qu J."/>
            <person name="Song X.-Z."/>
            <person name="Zhang L."/>
            <person name="Villasana D."/>
            <person name="Johnson A."/>
            <person name="Liu J."/>
            <person name="Liyanage D."/>
            <person name="Lorensuhewa L."/>
            <person name="Robinson T."/>
            <person name="Song A."/>
            <person name="Song B.-B."/>
            <person name="Dinh H."/>
            <person name="Thornton R."/>
            <person name="Coyle M."/>
            <person name="Francisco L."/>
            <person name="Jackson L."/>
            <person name="Javaid M."/>
            <person name="Korchina V."/>
            <person name="Kovar C."/>
            <person name="Mata R."/>
            <person name="Mathew T."/>
            <person name="Ngo R."/>
            <person name="Nguyen L."/>
            <person name="Nguyen N."/>
            <person name="Okwuonu G."/>
            <person name="Ongeri F."/>
            <person name="Pham C."/>
            <person name="Simmons D."/>
            <person name="Wilczek-Boney K."/>
            <person name="Hale W."/>
            <person name="Jakkamsetti A."/>
            <person name="Pham P."/>
            <person name="Ruth R."/>
            <person name="San Lucas F."/>
            <person name="Warren J."/>
            <person name="Zhang J."/>
            <person name="Zhao Z."/>
            <person name="Zhou C."/>
            <person name="Zhu D."/>
            <person name="Lee S."/>
            <person name="Bess C."/>
            <person name="Blankenburg K."/>
            <person name="Forbes L."/>
            <person name="Fu Q."/>
            <person name="Gubbala S."/>
            <person name="Hirani K."/>
            <person name="Jayaseelan J.C."/>
            <person name="Lara F."/>
            <person name="Munidasa M."/>
            <person name="Palculict T."/>
            <person name="Patil S."/>
            <person name="Pu L.-L."/>
            <person name="Saada N."/>
            <person name="Tang L."/>
            <person name="Weissenberger G."/>
            <person name="Zhu Y."/>
            <person name="Hemphill L."/>
            <person name="Shang Y."/>
            <person name="Youmans B."/>
            <person name="Ayvaz T."/>
            <person name="Ross M."/>
            <person name="Santibanez J."/>
            <person name="Aqrawi P."/>
            <person name="Gross S."/>
            <person name="Joshi V."/>
            <person name="Fowler G."/>
            <person name="Nazareth L."/>
            <person name="Reid J."/>
            <person name="Worley K."/>
            <person name="Petrosino J."/>
            <person name="Highlander S."/>
            <person name="Gibbs R."/>
        </authorList>
    </citation>
    <scope>NUCLEOTIDE SEQUENCE [LARGE SCALE GENOMIC DNA]</scope>
    <source>
        <strain evidence="2">DSM 15272</strain>
    </source>
</reference>
<keyword evidence="2" id="KW-0540">Nuclease</keyword>
<dbReference type="RefSeq" id="WP_007077986.1">
    <property type="nucleotide sequence ID" value="NZ_CM001024.1"/>
</dbReference>
<comment type="caution">
    <text evidence="2">The sequence shown here is derived from an EMBL/GenBank/DDBJ whole genome shotgun (WGS) entry which is preliminary data.</text>
</comment>
<evidence type="ECO:0000259" key="1">
    <source>
        <dbReference type="SMART" id="SM00507"/>
    </source>
</evidence>
<accession>E2SAH4</accession>
<organism evidence="2 3">
    <name type="scientific">Aeromicrobium marinum DSM 15272</name>
    <dbReference type="NCBI Taxonomy" id="585531"/>
    <lineage>
        <taxon>Bacteria</taxon>
        <taxon>Bacillati</taxon>
        <taxon>Actinomycetota</taxon>
        <taxon>Actinomycetes</taxon>
        <taxon>Propionibacteriales</taxon>
        <taxon>Nocardioidaceae</taxon>
        <taxon>Aeromicrobium</taxon>
    </lineage>
</organism>
<evidence type="ECO:0000313" key="2">
    <source>
        <dbReference type="EMBL" id="EFQ84248.1"/>
    </source>
</evidence>
<dbReference type="SMART" id="SM00507">
    <property type="entry name" value="HNHc"/>
    <property type="match status" value="1"/>
</dbReference>
<dbReference type="Pfam" id="PF02720">
    <property type="entry name" value="DUF222"/>
    <property type="match status" value="1"/>
</dbReference>
<dbReference type="eggNOG" id="COG1403">
    <property type="taxonomic scope" value="Bacteria"/>
</dbReference>
<dbReference type="CDD" id="cd00085">
    <property type="entry name" value="HNHc"/>
    <property type="match status" value="1"/>
</dbReference>
<dbReference type="EMBL" id="ACLF03000003">
    <property type="protein sequence ID" value="EFQ84248.1"/>
    <property type="molecule type" value="Genomic_DNA"/>
</dbReference>
<proteinExistence type="predicted"/>
<dbReference type="STRING" id="585531.HMPREF0063_10964"/>
<dbReference type="OrthoDB" id="4426006at2"/>
<evidence type="ECO:0000313" key="3">
    <source>
        <dbReference type="Proteomes" id="UP000003111"/>
    </source>
</evidence>
<dbReference type="GO" id="GO:0004519">
    <property type="term" value="F:endonuclease activity"/>
    <property type="evidence" value="ECO:0007669"/>
    <property type="project" value="UniProtKB-KW"/>
</dbReference>
<keyword evidence="3" id="KW-1185">Reference proteome</keyword>
<keyword evidence="2" id="KW-0378">Hydrolase</keyword>
<dbReference type="InterPro" id="IPR003870">
    <property type="entry name" value="DUF222"/>
</dbReference>
<dbReference type="AlphaFoldDB" id="E2SAH4"/>
<dbReference type="Proteomes" id="UP000003111">
    <property type="component" value="Unassembled WGS sequence"/>
</dbReference>